<dbReference type="STRING" id="1777141.AWB80_03112"/>
<comment type="caution">
    <text evidence="2">The sequence shown here is derived from an EMBL/GenBank/DDBJ whole genome shotgun (WGS) entry which is preliminary data.</text>
</comment>
<dbReference type="AlphaFoldDB" id="A0A158B729"/>
<evidence type="ECO:0000256" key="1">
    <source>
        <dbReference type="SAM" id="MobiDB-lite"/>
    </source>
</evidence>
<accession>A0A158B729</accession>
<sequence length="99" mass="10823">MSNNISTVRQHLLDTLADLRNRENPMEVERARAVADVARVLVDSAKVEVDFIRATDATGSGFLQQPEHRAAPAPELPTPVASKSDIERTPTGLVHRIKG</sequence>
<feature type="region of interest" description="Disordered" evidence="1">
    <location>
        <begin position="58"/>
        <end position="99"/>
    </location>
</feature>
<evidence type="ECO:0000313" key="3">
    <source>
        <dbReference type="Proteomes" id="UP000054911"/>
    </source>
</evidence>
<evidence type="ECO:0000313" key="2">
    <source>
        <dbReference type="EMBL" id="SAK65863.1"/>
    </source>
</evidence>
<proteinExistence type="predicted"/>
<keyword evidence="3" id="KW-1185">Reference proteome</keyword>
<organism evidence="2 3">
    <name type="scientific">Caballeronia pedi</name>
    <dbReference type="NCBI Taxonomy" id="1777141"/>
    <lineage>
        <taxon>Bacteria</taxon>
        <taxon>Pseudomonadati</taxon>
        <taxon>Pseudomonadota</taxon>
        <taxon>Betaproteobacteria</taxon>
        <taxon>Burkholderiales</taxon>
        <taxon>Burkholderiaceae</taxon>
        <taxon>Caballeronia</taxon>
    </lineage>
</organism>
<dbReference type="Proteomes" id="UP000054911">
    <property type="component" value="Unassembled WGS sequence"/>
</dbReference>
<protein>
    <submittedName>
        <fullName evidence="2">Uncharacterized protein</fullName>
    </submittedName>
</protein>
<gene>
    <name evidence="2" type="ORF">AWB80_03112</name>
</gene>
<dbReference type="RefSeq" id="WP_061175582.1">
    <property type="nucleotide sequence ID" value="NZ_FCOE02000009.1"/>
</dbReference>
<name>A0A158B729_9BURK</name>
<dbReference type="OrthoDB" id="8565540at2"/>
<dbReference type="EMBL" id="FCOE02000009">
    <property type="protein sequence ID" value="SAK65863.1"/>
    <property type="molecule type" value="Genomic_DNA"/>
</dbReference>
<reference evidence="2" key="1">
    <citation type="submission" date="2016-01" db="EMBL/GenBank/DDBJ databases">
        <authorList>
            <person name="Peeters C."/>
        </authorList>
    </citation>
    <scope>NUCLEOTIDE SEQUENCE [LARGE SCALE GENOMIC DNA]</scope>
    <source>
        <strain evidence="2">LMG 29323</strain>
    </source>
</reference>